<evidence type="ECO:0000256" key="1">
    <source>
        <dbReference type="SAM" id="Coils"/>
    </source>
</evidence>
<sequence length="679" mass="75611">MAGDHAPIPPAERRKRSARTSMERPLARQGDEATNMLHAQLEQSRELRRMTDVATKNASVTIHANLSLTKLMSDLTVLEEVIACLTWDHSHSTGGTIKEAVRKVNETATASAPATAGAPAMDLGAGRREKRGVAMQFALGEDAVLVDKLMEGMERRRALSLEICTMLVNKYEDTNLNNLEIPGTSKGAYSDPDSLAAGKGSPSASPSPARNRTISTLDTPQNDDDENLATLSLKLPGPANPKDPMRRRASSAQGRYAVPATQQCSEEVRQFVKLMGSYQNLTKSFYTIKSMREGLWTPSMAKQLAEEPNKDRKKLEFYEKRYQDAYETFEKVMREDARENSAFVDTRALLNREATLLAKTQQIEQMKMTNVKLRSRNGHLKDGLAMMSGALSKSIAFYDQELKWLQPRLAEAESISKIFNETVRTVEESTGSLVQLFQMKGKELQELQKLNTDDEADRKILQMEKQVWARKRTELEKVMQKRTRMAKVASSACLLTREENKEFEDALVASEATLKECAAGYEEEQNRVDEIYTELEGQVQKLHDQTSQCNELERYILKQKAQISIKKNELEKLQARLTGNGKYGDANTIDVEKDIKRMELKLFREREQHELLEGELQSVEQKIFELELHKMEAKFQAGGGGSDSDASDGSSGGGGGAGSDVSVSSASEDGGEVGGENFD</sequence>
<feature type="non-terminal residue" evidence="3">
    <location>
        <position position="679"/>
    </location>
</feature>
<keyword evidence="1" id="KW-0175">Coiled coil</keyword>
<feature type="region of interest" description="Disordered" evidence="2">
    <location>
        <begin position="1"/>
        <end position="34"/>
    </location>
</feature>
<feature type="compositionally biased region" description="Polar residues" evidence="2">
    <location>
        <begin position="210"/>
        <end position="220"/>
    </location>
</feature>
<evidence type="ECO:0000313" key="4">
    <source>
        <dbReference type="Proteomes" id="UP001165060"/>
    </source>
</evidence>
<comment type="caution">
    <text evidence="3">The sequence shown here is derived from an EMBL/GenBank/DDBJ whole genome shotgun (WGS) entry which is preliminary data.</text>
</comment>
<dbReference type="Proteomes" id="UP001165060">
    <property type="component" value="Unassembled WGS sequence"/>
</dbReference>
<feature type="region of interest" description="Disordered" evidence="2">
    <location>
        <begin position="190"/>
        <end position="258"/>
    </location>
</feature>
<keyword evidence="4" id="KW-1185">Reference proteome</keyword>
<feature type="region of interest" description="Disordered" evidence="2">
    <location>
        <begin position="635"/>
        <end position="679"/>
    </location>
</feature>
<evidence type="ECO:0000313" key="3">
    <source>
        <dbReference type="EMBL" id="GMI29146.1"/>
    </source>
</evidence>
<name>A0ABQ6MMB0_9STRA</name>
<proteinExistence type="predicted"/>
<feature type="compositionally biased region" description="Basic and acidic residues" evidence="2">
    <location>
        <begin position="21"/>
        <end position="31"/>
    </location>
</feature>
<dbReference type="EMBL" id="BRYB01004322">
    <property type="protein sequence ID" value="GMI29146.1"/>
    <property type="molecule type" value="Genomic_DNA"/>
</dbReference>
<reference evidence="3 4" key="1">
    <citation type="journal article" date="2023" name="Commun. Biol.">
        <title>Genome analysis of Parmales, the sister group of diatoms, reveals the evolutionary specialization of diatoms from phago-mixotrophs to photoautotrophs.</title>
        <authorList>
            <person name="Ban H."/>
            <person name="Sato S."/>
            <person name="Yoshikawa S."/>
            <person name="Yamada K."/>
            <person name="Nakamura Y."/>
            <person name="Ichinomiya M."/>
            <person name="Sato N."/>
            <person name="Blanc-Mathieu R."/>
            <person name="Endo H."/>
            <person name="Kuwata A."/>
            <person name="Ogata H."/>
        </authorList>
    </citation>
    <scope>NUCLEOTIDE SEQUENCE [LARGE SCALE GENOMIC DNA]</scope>
</reference>
<organism evidence="3 4">
    <name type="scientific">Tetraparma gracilis</name>
    <dbReference type="NCBI Taxonomy" id="2962635"/>
    <lineage>
        <taxon>Eukaryota</taxon>
        <taxon>Sar</taxon>
        <taxon>Stramenopiles</taxon>
        <taxon>Ochrophyta</taxon>
        <taxon>Bolidophyceae</taxon>
        <taxon>Parmales</taxon>
        <taxon>Triparmaceae</taxon>
        <taxon>Tetraparma</taxon>
    </lineage>
</organism>
<feature type="compositionally biased region" description="Low complexity" evidence="2">
    <location>
        <begin position="659"/>
        <end position="668"/>
    </location>
</feature>
<feature type="compositionally biased region" description="Low complexity" evidence="2">
    <location>
        <begin position="196"/>
        <end position="209"/>
    </location>
</feature>
<accession>A0ABQ6MMB0</accession>
<evidence type="ECO:0000256" key="2">
    <source>
        <dbReference type="SAM" id="MobiDB-lite"/>
    </source>
</evidence>
<feature type="coiled-coil region" evidence="1">
    <location>
        <begin position="556"/>
        <end position="629"/>
    </location>
</feature>
<protein>
    <submittedName>
        <fullName evidence="3">Uncharacterized protein</fullName>
    </submittedName>
</protein>
<gene>
    <name evidence="3" type="ORF">TeGR_g14686</name>
</gene>